<dbReference type="EMBL" id="JAEPRC010000444">
    <property type="protein sequence ID" value="KAG2197103.1"/>
    <property type="molecule type" value="Genomic_DNA"/>
</dbReference>
<accession>A0A8H7QQU1</accession>
<organism evidence="1 2">
    <name type="scientific">Mucor plumbeus</name>
    <dbReference type="NCBI Taxonomy" id="97098"/>
    <lineage>
        <taxon>Eukaryota</taxon>
        <taxon>Fungi</taxon>
        <taxon>Fungi incertae sedis</taxon>
        <taxon>Mucoromycota</taxon>
        <taxon>Mucoromycotina</taxon>
        <taxon>Mucoromycetes</taxon>
        <taxon>Mucorales</taxon>
        <taxon>Mucorineae</taxon>
        <taxon>Mucoraceae</taxon>
        <taxon>Mucor</taxon>
    </lineage>
</organism>
<evidence type="ECO:0000313" key="2">
    <source>
        <dbReference type="Proteomes" id="UP000650833"/>
    </source>
</evidence>
<reference evidence="1" key="1">
    <citation type="submission" date="2020-12" db="EMBL/GenBank/DDBJ databases">
        <title>Metabolic potential, ecology and presence of endohyphal bacteria is reflected in genomic diversity of Mucoromycotina.</title>
        <authorList>
            <person name="Muszewska A."/>
            <person name="Okrasinska A."/>
            <person name="Steczkiewicz K."/>
            <person name="Drgas O."/>
            <person name="Orlowska M."/>
            <person name="Perlinska-Lenart U."/>
            <person name="Aleksandrzak-Piekarczyk T."/>
            <person name="Szatraj K."/>
            <person name="Zielenkiewicz U."/>
            <person name="Pilsyk S."/>
            <person name="Malc E."/>
            <person name="Mieczkowski P."/>
            <person name="Kruszewska J.S."/>
            <person name="Biernat P."/>
            <person name="Pawlowska J."/>
        </authorList>
    </citation>
    <scope>NUCLEOTIDE SEQUENCE</scope>
    <source>
        <strain evidence="1">CBS 226.32</strain>
    </source>
</reference>
<name>A0A8H7QQU1_9FUNG</name>
<gene>
    <name evidence="1" type="ORF">INT46_008704</name>
</gene>
<dbReference type="AlphaFoldDB" id="A0A8H7QQU1"/>
<protein>
    <submittedName>
        <fullName evidence="1">Uncharacterized protein</fullName>
    </submittedName>
</protein>
<sequence>MTIAVETVLREDVIGKNNGLGALPNTVKNSDIRDDNDNKEPRFWCKDNIIWTLDNWKRMIITGELRVYHFNSDG</sequence>
<comment type="caution">
    <text evidence="1">The sequence shown here is derived from an EMBL/GenBank/DDBJ whole genome shotgun (WGS) entry which is preliminary data.</text>
</comment>
<evidence type="ECO:0000313" key="1">
    <source>
        <dbReference type="EMBL" id="KAG2197103.1"/>
    </source>
</evidence>
<keyword evidence="2" id="KW-1185">Reference proteome</keyword>
<dbReference type="Proteomes" id="UP000650833">
    <property type="component" value="Unassembled WGS sequence"/>
</dbReference>
<proteinExistence type="predicted"/>